<evidence type="ECO:0000313" key="7">
    <source>
        <dbReference type="Proteomes" id="UP001610861"/>
    </source>
</evidence>
<keyword evidence="7" id="KW-1185">Reference proteome</keyword>
<evidence type="ECO:0000259" key="5">
    <source>
        <dbReference type="PROSITE" id="PS50893"/>
    </source>
</evidence>
<keyword evidence="4 6" id="KW-0067">ATP-binding</keyword>
<gene>
    <name evidence="6" type="ORF">ACH3VR_22370</name>
</gene>
<sequence length="221" mass="23370">MAELVVDDLTVEYHDAGQPVRPFDGLTFSARDGELVVVKAPSGGGKTTLLCVLAGLLSPAKGSVSFGSTVITGLSGRELLEHRRRTAGMVFQSFNLIASLSAVENVSAPLVLTGTPARTAKSRALAALEQVGLADRASFRPGRLSGGQQQRVAFARALVREPALLLADEPTAHLDSPNARTAVTLLREFVRPGRLVVVATHDDRFLEVADRLIDPSPARAA</sequence>
<dbReference type="EMBL" id="JBIQWL010000016">
    <property type="protein sequence ID" value="MFH8253130.1"/>
    <property type="molecule type" value="Genomic_DNA"/>
</dbReference>
<evidence type="ECO:0000256" key="4">
    <source>
        <dbReference type="ARBA" id="ARBA00022840"/>
    </source>
</evidence>
<dbReference type="InterPro" id="IPR027417">
    <property type="entry name" value="P-loop_NTPase"/>
</dbReference>
<dbReference type="InterPro" id="IPR003593">
    <property type="entry name" value="AAA+_ATPase"/>
</dbReference>
<comment type="similarity">
    <text evidence="1">Belongs to the ABC transporter superfamily.</text>
</comment>
<dbReference type="SMART" id="SM00382">
    <property type="entry name" value="AAA"/>
    <property type="match status" value="1"/>
</dbReference>
<evidence type="ECO:0000256" key="2">
    <source>
        <dbReference type="ARBA" id="ARBA00022448"/>
    </source>
</evidence>
<reference evidence="6 7" key="1">
    <citation type="submission" date="2024-09" db="EMBL/GenBank/DDBJ databases">
        <authorList>
            <person name="Pan X."/>
        </authorList>
    </citation>
    <scope>NUCLEOTIDE SEQUENCE [LARGE SCALE GENOMIC DNA]</scope>
    <source>
        <strain evidence="6 7">B2969</strain>
    </source>
</reference>
<dbReference type="SUPFAM" id="SSF52540">
    <property type="entry name" value="P-loop containing nucleoside triphosphate hydrolases"/>
    <property type="match status" value="1"/>
</dbReference>
<dbReference type="InterPro" id="IPR017911">
    <property type="entry name" value="MacB-like_ATP-bd"/>
</dbReference>
<evidence type="ECO:0000313" key="6">
    <source>
        <dbReference type="EMBL" id="MFH8253130.1"/>
    </source>
</evidence>
<organism evidence="6 7">
    <name type="scientific">Microbacterium alkaliflavum</name>
    <dbReference type="NCBI Taxonomy" id="3248839"/>
    <lineage>
        <taxon>Bacteria</taxon>
        <taxon>Bacillati</taxon>
        <taxon>Actinomycetota</taxon>
        <taxon>Actinomycetes</taxon>
        <taxon>Micrococcales</taxon>
        <taxon>Microbacteriaceae</taxon>
        <taxon>Microbacterium</taxon>
    </lineage>
</organism>
<dbReference type="PROSITE" id="PS00211">
    <property type="entry name" value="ABC_TRANSPORTER_1"/>
    <property type="match status" value="1"/>
</dbReference>
<dbReference type="PANTHER" id="PTHR24220:SF689">
    <property type="entry name" value="LIPOPROTEIN-RELEASING SYSTEM ATP-BINDING PROTEIN LOLD"/>
    <property type="match status" value="1"/>
</dbReference>
<keyword evidence="3" id="KW-0547">Nucleotide-binding</keyword>
<accession>A0ABW7QE14</accession>
<dbReference type="GO" id="GO:0005524">
    <property type="term" value="F:ATP binding"/>
    <property type="evidence" value="ECO:0007669"/>
    <property type="project" value="UniProtKB-KW"/>
</dbReference>
<dbReference type="Gene3D" id="3.40.50.300">
    <property type="entry name" value="P-loop containing nucleotide triphosphate hydrolases"/>
    <property type="match status" value="1"/>
</dbReference>
<feature type="domain" description="ABC transporter" evidence="5">
    <location>
        <begin position="4"/>
        <end position="220"/>
    </location>
</feature>
<dbReference type="Proteomes" id="UP001610861">
    <property type="component" value="Unassembled WGS sequence"/>
</dbReference>
<evidence type="ECO:0000256" key="1">
    <source>
        <dbReference type="ARBA" id="ARBA00005417"/>
    </source>
</evidence>
<dbReference type="RefSeq" id="WP_397558554.1">
    <property type="nucleotide sequence ID" value="NZ_JBIQWL010000016.1"/>
</dbReference>
<keyword evidence="2" id="KW-0813">Transport</keyword>
<dbReference type="PANTHER" id="PTHR24220">
    <property type="entry name" value="IMPORT ATP-BINDING PROTEIN"/>
    <property type="match status" value="1"/>
</dbReference>
<dbReference type="InterPro" id="IPR003439">
    <property type="entry name" value="ABC_transporter-like_ATP-bd"/>
</dbReference>
<dbReference type="PROSITE" id="PS50893">
    <property type="entry name" value="ABC_TRANSPORTER_2"/>
    <property type="match status" value="1"/>
</dbReference>
<proteinExistence type="inferred from homology"/>
<comment type="caution">
    <text evidence="6">The sequence shown here is derived from an EMBL/GenBank/DDBJ whole genome shotgun (WGS) entry which is preliminary data.</text>
</comment>
<dbReference type="Pfam" id="PF00005">
    <property type="entry name" value="ABC_tran"/>
    <property type="match status" value="1"/>
</dbReference>
<dbReference type="InterPro" id="IPR017871">
    <property type="entry name" value="ABC_transporter-like_CS"/>
</dbReference>
<dbReference type="CDD" id="cd03255">
    <property type="entry name" value="ABC_MJ0796_LolCDE_FtsE"/>
    <property type="match status" value="1"/>
</dbReference>
<protein>
    <submittedName>
        <fullName evidence="6">ABC transporter ATP-binding protein</fullName>
    </submittedName>
</protein>
<evidence type="ECO:0000256" key="3">
    <source>
        <dbReference type="ARBA" id="ARBA00022741"/>
    </source>
</evidence>
<dbReference type="InterPro" id="IPR015854">
    <property type="entry name" value="ABC_transpr_LolD-like"/>
</dbReference>
<name>A0ABW7QE14_9MICO</name>